<name>A0ABQ2ALW9_9MICC</name>
<dbReference type="Gene3D" id="1.10.530.10">
    <property type="match status" value="1"/>
</dbReference>
<proteinExistence type="predicted"/>
<dbReference type="InterPro" id="IPR043426">
    <property type="entry name" value="MltB-like"/>
</dbReference>
<evidence type="ECO:0000313" key="2">
    <source>
        <dbReference type="EMBL" id="GGH91724.1"/>
    </source>
</evidence>
<dbReference type="PANTHER" id="PTHR30163">
    <property type="entry name" value="MEMBRANE-BOUND LYTIC MUREIN TRANSGLYCOSYLASE B"/>
    <property type="match status" value="1"/>
</dbReference>
<gene>
    <name evidence="2" type="ORF">GCM10007170_08560</name>
</gene>
<dbReference type="CDD" id="cd13399">
    <property type="entry name" value="Slt35-like"/>
    <property type="match status" value="1"/>
</dbReference>
<dbReference type="InterPro" id="IPR023346">
    <property type="entry name" value="Lysozyme-like_dom_sf"/>
</dbReference>
<dbReference type="Proteomes" id="UP000643279">
    <property type="component" value="Unassembled WGS sequence"/>
</dbReference>
<dbReference type="Pfam" id="PF13406">
    <property type="entry name" value="SLT_2"/>
    <property type="match status" value="1"/>
</dbReference>
<dbReference type="SUPFAM" id="SSF53955">
    <property type="entry name" value="Lysozyme-like"/>
    <property type="match status" value="1"/>
</dbReference>
<protein>
    <recommendedName>
        <fullName evidence="1">Transglycosylase SLT domain-containing protein</fullName>
    </recommendedName>
</protein>
<dbReference type="InterPro" id="IPR031304">
    <property type="entry name" value="SLT_2"/>
</dbReference>
<feature type="domain" description="Transglycosylase SLT" evidence="1">
    <location>
        <begin position="161"/>
        <end position="209"/>
    </location>
</feature>
<reference evidence="3" key="1">
    <citation type="journal article" date="2019" name="Int. J. Syst. Evol. Microbiol.">
        <title>The Global Catalogue of Microorganisms (GCM) 10K type strain sequencing project: providing services to taxonomists for standard genome sequencing and annotation.</title>
        <authorList>
            <consortium name="The Broad Institute Genomics Platform"/>
            <consortium name="The Broad Institute Genome Sequencing Center for Infectious Disease"/>
            <person name="Wu L."/>
            <person name="Ma J."/>
        </authorList>
    </citation>
    <scope>NUCLEOTIDE SEQUENCE [LARGE SCALE GENOMIC DNA]</scope>
    <source>
        <strain evidence="3">CGMCC 1.12778</strain>
    </source>
</reference>
<evidence type="ECO:0000313" key="3">
    <source>
        <dbReference type="Proteomes" id="UP000643279"/>
    </source>
</evidence>
<comment type="caution">
    <text evidence="2">The sequence shown here is derived from an EMBL/GenBank/DDBJ whole genome shotgun (WGS) entry which is preliminary data.</text>
</comment>
<evidence type="ECO:0000259" key="1">
    <source>
        <dbReference type="Pfam" id="PF13406"/>
    </source>
</evidence>
<keyword evidence="3" id="KW-1185">Reference proteome</keyword>
<dbReference type="EMBL" id="BMFW01000003">
    <property type="protein sequence ID" value="GGH91724.1"/>
    <property type="molecule type" value="Genomic_DNA"/>
</dbReference>
<accession>A0ABQ2ALW9</accession>
<dbReference type="RefSeq" id="WP_188570442.1">
    <property type="nucleotide sequence ID" value="NZ_BMFW01000003.1"/>
</dbReference>
<organism evidence="2 3">
    <name type="scientific">Arthrobacter liuii</name>
    <dbReference type="NCBI Taxonomy" id="1476996"/>
    <lineage>
        <taxon>Bacteria</taxon>
        <taxon>Bacillati</taxon>
        <taxon>Actinomycetota</taxon>
        <taxon>Actinomycetes</taxon>
        <taxon>Micrococcales</taxon>
        <taxon>Micrococcaceae</taxon>
        <taxon>Arthrobacter</taxon>
    </lineage>
</organism>
<dbReference type="PANTHER" id="PTHR30163:SF8">
    <property type="entry name" value="LYTIC MUREIN TRANSGLYCOSYLASE"/>
    <property type="match status" value="1"/>
</dbReference>
<sequence>MLRVKRFVVFSLFVVCVSTAFSFWFIRQSGADSRMVLPAPPQAGVKLETGPPGLTTAVNVTRTPDAQWIVQAADRTGIPARALQAYVAAAAAANASTPACGIGWNTLAAVGLVESAHGTYGGGSLNAQGQASGPLVGPSLNGAGFAAIADTDGGALDGDAGWDHAVGPMQFIPSTWRLVGMDGNGDGSADPFNIDDAALSAATFLCSHGRDLTKAQGWTDAIYSYNQSDAYVRQVRGHASDYAAETGTAG</sequence>